<evidence type="ECO:0000313" key="7">
    <source>
        <dbReference type="EMBL" id="QKX52668.1"/>
    </source>
</evidence>
<feature type="active site" evidence="5">
    <location>
        <position position="70"/>
    </location>
</feature>
<dbReference type="SUPFAM" id="SSF55031">
    <property type="entry name" value="Bacterial exopeptidase dimerisation domain"/>
    <property type="match status" value="1"/>
</dbReference>
<evidence type="ECO:0000256" key="5">
    <source>
        <dbReference type="PIRSR" id="PIRSR037238-1"/>
    </source>
</evidence>
<reference evidence="8" key="1">
    <citation type="submission" date="2020-06" db="EMBL/GenBank/DDBJ databases">
        <title>Isolation of Planomicrobium glaciei.</title>
        <authorList>
            <person name="Malisova L."/>
            <person name="Safrankova R."/>
            <person name="Jakubu V."/>
            <person name="Spanelova P."/>
        </authorList>
    </citation>
    <scope>NUCLEOTIDE SEQUENCE [LARGE SCALE GENOMIC DNA]</scope>
    <source>
        <strain evidence="8">NRL-ATB46093</strain>
    </source>
</reference>
<feature type="domain" description="Peptidase M20 dimerisation" evidence="6">
    <location>
        <begin position="192"/>
        <end position="238"/>
    </location>
</feature>
<evidence type="ECO:0000256" key="2">
    <source>
        <dbReference type="ARBA" id="ARBA00022723"/>
    </source>
</evidence>
<organism evidence="7 8">
    <name type="scientific">Planococcus glaciei</name>
    <dbReference type="NCBI Taxonomy" id="459472"/>
    <lineage>
        <taxon>Bacteria</taxon>
        <taxon>Bacillati</taxon>
        <taxon>Bacillota</taxon>
        <taxon>Bacilli</taxon>
        <taxon>Bacillales</taxon>
        <taxon>Caryophanaceae</taxon>
        <taxon>Planococcus</taxon>
    </lineage>
</organism>
<dbReference type="SUPFAM" id="SSF53187">
    <property type="entry name" value="Zn-dependent exopeptidases"/>
    <property type="match status" value="1"/>
</dbReference>
<dbReference type="InterPro" id="IPR011650">
    <property type="entry name" value="Peptidase_M20_dimer"/>
</dbReference>
<evidence type="ECO:0000259" key="6">
    <source>
        <dbReference type="Pfam" id="PF07687"/>
    </source>
</evidence>
<dbReference type="GO" id="GO:0016787">
    <property type="term" value="F:hydrolase activity"/>
    <property type="evidence" value="ECO:0007669"/>
    <property type="project" value="UniProtKB-KW"/>
</dbReference>
<feature type="active site" description="Proton acceptor" evidence="5">
    <location>
        <position position="131"/>
    </location>
</feature>
<dbReference type="Gene3D" id="3.40.630.10">
    <property type="entry name" value="Zn peptidases"/>
    <property type="match status" value="2"/>
</dbReference>
<protein>
    <submittedName>
        <fullName evidence="7">M20 family metallopeptidase</fullName>
    </submittedName>
</protein>
<keyword evidence="2" id="KW-0479">Metal-binding</keyword>
<proteinExistence type="predicted"/>
<keyword evidence="8" id="KW-1185">Reference proteome</keyword>
<dbReference type="InterPro" id="IPR017150">
    <property type="entry name" value="Pept_M20_glutamate_carboxypep"/>
</dbReference>
<name>A0A7H8QF79_9BACL</name>
<dbReference type="CDD" id="cd03885">
    <property type="entry name" value="M20_CPDG2"/>
    <property type="match status" value="1"/>
</dbReference>
<dbReference type="InterPro" id="IPR001261">
    <property type="entry name" value="ArgE/DapE_CS"/>
</dbReference>
<dbReference type="AlphaFoldDB" id="A0A7H8QF79"/>
<dbReference type="PROSITE" id="PS00758">
    <property type="entry name" value="ARGE_DAPE_CPG2_1"/>
    <property type="match status" value="1"/>
</dbReference>
<dbReference type="Pfam" id="PF01546">
    <property type="entry name" value="Peptidase_M20"/>
    <property type="match status" value="1"/>
</dbReference>
<dbReference type="Pfam" id="PF07687">
    <property type="entry name" value="M20_dimer"/>
    <property type="match status" value="1"/>
</dbReference>
<dbReference type="InterPro" id="IPR036264">
    <property type="entry name" value="Bact_exopeptidase_dim_dom"/>
</dbReference>
<accession>A0A7H8QF79</accession>
<dbReference type="PIRSF" id="PIRSF037238">
    <property type="entry name" value="Carboxypeptidase_G2"/>
    <property type="match status" value="1"/>
</dbReference>
<evidence type="ECO:0000313" key="8">
    <source>
        <dbReference type="Proteomes" id="UP000509222"/>
    </source>
</evidence>
<evidence type="ECO:0000256" key="3">
    <source>
        <dbReference type="ARBA" id="ARBA00022801"/>
    </source>
</evidence>
<keyword evidence="4" id="KW-0862">Zinc</keyword>
<keyword evidence="3" id="KW-0378">Hydrolase</keyword>
<evidence type="ECO:0000256" key="4">
    <source>
        <dbReference type="ARBA" id="ARBA00022833"/>
    </source>
</evidence>
<dbReference type="PANTHER" id="PTHR43808:SF9">
    <property type="entry name" value="BLL0789 PROTEIN"/>
    <property type="match status" value="1"/>
</dbReference>
<dbReference type="PANTHER" id="PTHR43808">
    <property type="entry name" value="ACETYLORNITHINE DEACETYLASE"/>
    <property type="match status" value="1"/>
</dbReference>
<dbReference type="InterPro" id="IPR002933">
    <property type="entry name" value="Peptidase_M20"/>
</dbReference>
<dbReference type="GO" id="GO:0046872">
    <property type="term" value="F:metal ion binding"/>
    <property type="evidence" value="ECO:0007669"/>
    <property type="project" value="UniProtKB-KW"/>
</dbReference>
<dbReference type="Proteomes" id="UP000509222">
    <property type="component" value="Chromosome"/>
</dbReference>
<evidence type="ECO:0000256" key="1">
    <source>
        <dbReference type="ARBA" id="ARBA00001947"/>
    </source>
</evidence>
<comment type="cofactor">
    <cofactor evidence="1">
        <name>Zn(2+)</name>
        <dbReference type="ChEBI" id="CHEBI:29105"/>
    </cofactor>
</comment>
<gene>
    <name evidence="7" type="ORF">HF394_10295</name>
</gene>
<dbReference type="EMBL" id="CP051177">
    <property type="protein sequence ID" value="QKX52668.1"/>
    <property type="molecule type" value="Genomic_DNA"/>
</dbReference>
<sequence>MLGLIETLVNIDSGSYIKEGIDKVGNVLSGEYAKIGFETEVHEQQKLGNNLLIRHPEAVNPEILLIAHMDTVFGEGTVAGRPFSREGDYAYGPGVIDMKASHATTLYALKALMESGSEAFKNVELVLNTDEEIGSIASRELIEQVAKTKKYALILEPAQNGHLVSERKGGGKYFLKVHGKSAHAGIEPENGINVNVGLISGGTSVNTIAPFAEAAIDVRIETWEDGDTVDSAIKEICSYSEIPGTRLELTGNITRPVWNLTAEAEALIAIITEEGQKNGLELLHEKSGGGSDANLTSFAGIPSIDGLGPVGADAHQESEYLYIPSLAERTLLLANVIERLSSK</sequence>
<dbReference type="InterPro" id="IPR050072">
    <property type="entry name" value="Peptidase_M20A"/>
</dbReference>